<evidence type="ECO:0000256" key="1">
    <source>
        <dbReference type="SAM" id="MobiDB-lite"/>
    </source>
</evidence>
<evidence type="ECO:0000313" key="2">
    <source>
        <dbReference type="EMBL" id="CAJ1944158.1"/>
    </source>
</evidence>
<dbReference type="Proteomes" id="UP001295423">
    <property type="component" value="Unassembled WGS sequence"/>
</dbReference>
<evidence type="ECO:0000313" key="3">
    <source>
        <dbReference type="Proteomes" id="UP001295423"/>
    </source>
</evidence>
<feature type="region of interest" description="Disordered" evidence="1">
    <location>
        <begin position="1"/>
        <end position="31"/>
    </location>
</feature>
<organism evidence="2 3">
    <name type="scientific">Cylindrotheca closterium</name>
    <dbReference type="NCBI Taxonomy" id="2856"/>
    <lineage>
        <taxon>Eukaryota</taxon>
        <taxon>Sar</taxon>
        <taxon>Stramenopiles</taxon>
        <taxon>Ochrophyta</taxon>
        <taxon>Bacillariophyta</taxon>
        <taxon>Bacillariophyceae</taxon>
        <taxon>Bacillariophycidae</taxon>
        <taxon>Bacillariales</taxon>
        <taxon>Bacillariaceae</taxon>
        <taxon>Cylindrotheca</taxon>
    </lineage>
</organism>
<feature type="region of interest" description="Disordered" evidence="1">
    <location>
        <begin position="67"/>
        <end position="167"/>
    </location>
</feature>
<feature type="compositionally biased region" description="Basic and acidic residues" evidence="1">
    <location>
        <begin position="148"/>
        <end position="160"/>
    </location>
</feature>
<accession>A0AAD2CRT7</accession>
<dbReference type="EMBL" id="CAKOGP040001213">
    <property type="protein sequence ID" value="CAJ1944158.1"/>
    <property type="molecule type" value="Genomic_DNA"/>
</dbReference>
<protein>
    <submittedName>
        <fullName evidence="2">Uncharacterized protein</fullName>
    </submittedName>
</protein>
<dbReference type="AlphaFoldDB" id="A0AAD2CRT7"/>
<gene>
    <name evidence="2" type="ORF">CYCCA115_LOCUS8756</name>
</gene>
<feature type="compositionally biased region" description="Basic and acidic residues" evidence="1">
    <location>
        <begin position="75"/>
        <end position="93"/>
    </location>
</feature>
<feature type="compositionally biased region" description="Basic residues" evidence="1">
    <location>
        <begin position="1"/>
        <end position="20"/>
    </location>
</feature>
<feature type="compositionally biased region" description="Basic and acidic residues" evidence="1">
    <location>
        <begin position="117"/>
        <end position="129"/>
    </location>
</feature>
<comment type="caution">
    <text evidence="2">The sequence shown here is derived from an EMBL/GenBank/DDBJ whole genome shotgun (WGS) entry which is preliminary data.</text>
</comment>
<reference evidence="2" key="1">
    <citation type="submission" date="2023-08" db="EMBL/GenBank/DDBJ databases">
        <authorList>
            <person name="Audoor S."/>
            <person name="Bilcke G."/>
        </authorList>
    </citation>
    <scope>NUCLEOTIDE SEQUENCE</scope>
</reference>
<proteinExistence type="predicted"/>
<name>A0AAD2CRT7_9STRA</name>
<sequence length="187" mass="21984">MRGASLKRRKSRARRRRSKSKSSSPQEQAIHERFGYLTGLISKEDLQEIIDNETRRREQRQLLELVSRSDLQGILDRERNRRSSEYEDIPIEKKTKKKRQSSRVSARAFNSPKRKHICEEEKPTMRENVPKLMPNVFSSSKRKHKTRKKDEDEMLSKMESQESSVTGVGRTFENRSVTSSMGWFALV</sequence>
<keyword evidence="3" id="KW-1185">Reference proteome</keyword>